<reference evidence="9 10" key="1">
    <citation type="submission" date="2020-03" db="EMBL/GenBank/DDBJ databases">
        <title>Whole genome shotgun sequence of Phytohabitans suffuscus NBRC 105367.</title>
        <authorList>
            <person name="Komaki H."/>
            <person name="Tamura T."/>
        </authorList>
    </citation>
    <scope>NUCLEOTIDE SEQUENCE [LARGE SCALE GENOMIC DNA]</scope>
    <source>
        <strain evidence="9 10">NBRC 105367</strain>
    </source>
</reference>
<reference evidence="9 10" key="2">
    <citation type="submission" date="2020-03" db="EMBL/GenBank/DDBJ databases">
        <authorList>
            <person name="Ichikawa N."/>
            <person name="Kimura A."/>
            <person name="Kitahashi Y."/>
            <person name="Uohara A."/>
        </authorList>
    </citation>
    <scope>NUCLEOTIDE SEQUENCE [LARGE SCALE GENOMIC DNA]</scope>
    <source>
        <strain evidence="9 10">NBRC 105367</strain>
    </source>
</reference>
<organism evidence="9 10">
    <name type="scientific">Phytohabitans suffuscus</name>
    <dbReference type="NCBI Taxonomy" id="624315"/>
    <lineage>
        <taxon>Bacteria</taxon>
        <taxon>Bacillati</taxon>
        <taxon>Actinomycetota</taxon>
        <taxon>Actinomycetes</taxon>
        <taxon>Micromonosporales</taxon>
        <taxon>Micromonosporaceae</taxon>
    </lineage>
</organism>
<dbReference type="RefSeq" id="WP_173156106.1">
    <property type="nucleotide sequence ID" value="NZ_AP022871.1"/>
</dbReference>
<evidence type="ECO:0000256" key="7">
    <source>
        <dbReference type="RuleBase" id="RU363032"/>
    </source>
</evidence>
<comment type="similarity">
    <text evidence="7">Belongs to the binding-protein-dependent transport system permease family.</text>
</comment>
<keyword evidence="10" id="KW-1185">Reference proteome</keyword>
<protein>
    <submittedName>
        <fullName evidence="9">Peptide ABC transporter permease</fullName>
    </submittedName>
</protein>
<dbReference type="Pfam" id="PF00528">
    <property type="entry name" value="BPD_transp_1"/>
    <property type="match status" value="1"/>
</dbReference>
<accession>A0A6F8YFI0</accession>
<keyword evidence="4 7" id="KW-0812">Transmembrane</keyword>
<dbReference type="InterPro" id="IPR045621">
    <property type="entry name" value="BPD_transp_1_N"/>
</dbReference>
<gene>
    <name evidence="9" type="ORF">Psuf_020820</name>
</gene>
<dbReference type="Gene3D" id="1.10.3720.10">
    <property type="entry name" value="MetI-like"/>
    <property type="match status" value="1"/>
</dbReference>
<evidence type="ECO:0000256" key="1">
    <source>
        <dbReference type="ARBA" id="ARBA00004651"/>
    </source>
</evidence>
<evidence type="ECO:0000313" key="9">
    <source>
        <dbReference type="EMBL" id="BCB84769.1"/>
    </source>
</evidence>
<evidence type="ECO:0000256" key="2">
    <source>
        <dbReference type="ARBA" id="ARBA00022448"/>
    </source>
</evidence>
<dbReference type="PANTHER" id="PTHR43163">
    <property type="entry name" value="DIPEPTIDE TRANSPORT SYSTEM PERMEASE PROTEIN DPPB-RELATED"/>
    <property type="match status" value="1"/>
</dbReference>
<dbReference type="InterPro" id="IPR035906">
    <property type="entry name" value="MetI-like_sf"/>
</dbReference>
<dbReference type="GO" id="GO:0055085">
    <property type="term" value="P:transmembrane transport"/>
    <property type="evidence" value="ECO:0007669"/>
    <property type="project" value="InterPro"/>
</dbReference>
<dbReference type="PANTHER" id="PTHR43163:SF6">
    <property type="entry name" value="DIPEPTIDE TRANSPORT SYSTEM PERMEASE PROTEIN DPPB-RELATED"/>
    <property type="match status" value="1"/>
</dbReference>
<evidence type="ECO:0000256" key="6">
    <source>
        <dbReference type="ARBA" id="ARBA00023136"/>
    </source>
</evidence>
<dbReference type="SUPFAM" id="SSF161098">
    <property type="entry name" value="MetI-like"/>
    <property type="match status" value="1"/>
</dbReference>
<evidence type="ECO:0000259" key="8">
    <source>
        <dbReference type="PROSITE" id="PS50928"/>
    </source>
</evidence>
<feature type="transmembrane region" description="Helical" evidence="7">
    <location>
        <begin position="279"/>
        <end position="302"/>
    </location>
</feature>
<feature type="transmembrane region" description="Helical" evidence="7">
    <location>
        <begin position="233"/>
        <end position="259"/>
    </location>
</feature>
<sequence>MRPGYVMTRLAQAALVLWAAWTLSFVVLYLLPGDPVRILASGGLENPDLDPARLAQLRADLGFDRPIALQYLTHLADALQGDLGRSITSGQPVVEVIARAIPVTLPLALASLAVAVPVALTIGLLANAVRARWAAELAFSTPALIVSVPTFWLGLVLLQLFSFRWHLFPAASTDSLAGLVLPAVTLGLPNGAILGQVFARSLSQTLAEPYVQVAIAKGLRRSRVIVAHALRNALIPTLTVLGLVVGNTLAGSVIVETVFARPGLGRLIARAVTVQDIPVVQGAVLLGAVVFVLTTLVVDLLYPLIDPRIAHTAPAGTRS</sequence>
<proteinExistence type="inferred from homology"/>
<comment type="subcellular location">
    <subcellularLocation>
        <location evidence="1 7">Cell membrane</location>
        <topology evidence="1 7">Multi-pass membrane protein</topology>
    </subcellularLocation>
</comment>
<keyword evidence="6 7" id="KW-0472">Membrane</keyword>
<feature type="transmembrane region" description="Helical" evidence="7">
    <location>
        <begin position="141"/>
        <end position="163"/>
    </location>
</feature>
<keyword evidence="5 7" id="KW-1133">Transmembrane helix</keyword>
<feature type="transmembrane region" description="Helical" evidence="7">
    <location>
        <begin position="175"/>
        <end position="194"/>
    </location>
</feature>
<dbReference type="KEGG" id="psuu:Psuf_020820"/>
<dbReference type="PROSITE" id="PS50928">
    <property type="entry name" value="ABC_TM1"/>
    <property type="match status" value="1"/>
</dbReference>
<feature type="domain" description="ABC transmembrane type-1" evidence="8">
    <location>
        <begin position="101"/>
        <end position="302"/>
    </location>
</feature>
<name>A0A6F8YFI0_9ACTN</name>
<evidence type="ECO:0000313" key="10">
    <source>
        <dbReference type="Proteomes" id="UP000503011"/>
    </source>
</evidence>
<feature type="transmembrane region" description="Helical" evidence="7">
    <location>
        <begin position="12"/>
        <end position="31"/>
    </location>
</feature>
<evidence type="ECO:0000256" key="3">
    <source>
        <dbReference type="ARBA" id="ARBA00022475"/>
    </source>
</evidence>
<keyword evidence="3" id="KW-1003">Cell membrane</keyword>
<dbReference type="AlphaFoldDB" id="A0A6F8YFI0"/>
<dbReference type="GO" id="GO:0005886">
    <property type="term" value="C:plasma membrane"/>
    <property type="evidence" value="ECO:0007669"/>
    <property type="project" value="UniProtKB-SubCell"/>
</dbReference>
<evidence type="ECO:0000256" key="4">
    <source>
        <dbReference type="ARBA" id="ARBA00022692"/>
    </source>
</evidence>
<evidence type="ECO:0000256" key="5">
    <source>
        <dbReference type="ARBA" id="ARBA00022989"/>
    </source>
</evidence>
<dbReference type="EMBL" id="AP022871">
    <property type="protein sequence ID" value="BCB84769.1"/>
    <property type="molecule type" value="Genomic_DNA"/>
</dbReference>
<dbReference type="InterPro" id="IPR000515">
    <property type="entry name" value="MetI-like"/>
</dbReference>
<keyword evidence="2 7" id="KW-0813">Transport</keyword>
<dbReference type="Proteomes" id="UP000503011">
    <property type="component" value="Chromosome"/>
</dbReference>
<dbReference type="Pfam" id="PF19300">
    <property type="entry name" value="BPD_transp_1_N"/>
    <property type="match status" value="1"/>
</dbReference>
<dbReference type="CDD" id="cd06261">
    <property type="entry name" value="TM_PBP2"/>
    <property type="match status" value="1"/>
</dbReference>
<feature type="transmembrane region" description="Helical" evidence="7">
    <location>
        <begin position="107"/>
        <end position="129"/>
    </location>
</feature>